<keyword evidence="2" id="KW-0813">Transport</keyword>
<evidence type="ECO:0000256" key="7">
    <source>
        <dbReference type="ARBA" id="ARBA00023251"/>
    </source>
</evidence>
<organism evidence="11">
    <name type="scientific">Streptomyces variabilis</name>
    <dbReference type="NCBI Taxonomy" id="67372"/>
    <lineage>
        <taxon>Bacteria</taxon>
        <taxon>Bacillati</taxon>
        <taxon>Actinomycetota</taxon>
        <taxon>Actinomycetes</taxon>
        <taxon>Kitasatosporales</taxon>
        <taxon>Streptomycetaceae</taxon>
        <taxon>Streptomyces</taxon>
        <taxon>Streptomyces griseoincarnatus group</taxon>
    </lineage>
</organism>
<feature type="transmembrane region" description="Helical" evidence="9">
    <location>
        <begin position="174"/>
        <end position="198"/>
    </location>
</feature>
<feature type="domain" description="Major facilitator superfamily (MFS) profile" evidence="10">
    <location>
        <begin position="24"/>
        <end position="510"/>
    </location>
</feature>
<evidence type="ECO:0000256" key="2">
    <source>
        <dbReference type="ARBA" id="ARBA00022448"/>
    </source>
</evidence>
<feature type="transmembrane region" description="Helical" evidence="9">
    <location>
        <begin position="241"/>
        <end position="258"/>
    </location>
</feature>
<dbReference type="GO" id="GO:0005886">
    <property type="term" value="C:plasma membrane"/>
    <property type="evidence" value="ECO:0007669"/>
    <property type="project" value="UniProtKB-SubCell"/>
</dbReference>
<dbReference type="SUPFAM" id="SSF103473">
    <property type="entry name" value="MFS general substrate transporter"/>
    <property type="match status" value="1"/>
</dbReference>
<keyword evidence="6 9" id="KW-0472">Membrane</keyword>
<dbReference type="InterPro" id="IPR020846">
    <property type="entry name" value="MFS_dom"/>
</dbReference>
<accession>A0A0U3UIW9</accession>
<sequence>MSGGGHAEHMGKHALLSERRKWATLATACLTMLLLSVDLTVLHLAVPRLTAELRPTSTQLLWIADVYGFALGGLLITMGNVGDRVGRRRLLLVGTFGFGAASGLTAYAWNAELLIVARALLGVAGSTLMPSTLSIIRNTFTDPVERTRAIGIWSSVSSAGFAVGPLIGGLLLDHFWWGSVFLINIPVMLLIFVVGFFVLPESKNPRPGRLDALSVLLSVAGIAAVIYTIKDAAHDGFAQTDVAVACVVGVGALALFAWRQGRLETPLIDVALFRNRGFSASVGATVMAMFALAGVGFVGSQYFQVVLGWSPLRSAVAQLPGVAGAVAGAVLAPKLAAAAGRARTVALGLTLVSVGLLQYLWLSTEVSYPAVLAALIVTSSGVAMTFTVTADSVLESVPRERAGAASAISETAYEMGGALGIAVLGSVLSRVYRDGLDMPPGIPGEHGAVVRESLAGAMDVAGRLTADLGAALATTAREAFIGGFHATVAACSGLAAIVMVTTWIALRGAPAQGPSETAGEEAAPATPPARSSGDPDTLVLVADSAQRATTGP</sequence>
<dbReference type="PANTHER" id="PTHR42718:SF47">
    <property type="entry name" value="METHYL VIOLOGEN RESISTANCE PROTEIN SMVA"/>
    <property type="match status" value="1"/>
</dbReference>
<reference evidence="11" key="1">
    <citation type="submission" date="2015-08" db="EMBL/GenBank/DDBJ databases">
        <title>Svaricin biosynthetic gene cluster.</title>
        <authorList>
            <person name="Xu M."/>
            <person name="Wang Y."/>
            <person name="Liu M."/>
            <person name="Zhao Z."/>
            <person name="Xu L."/>
            <person name="Chen X."/>
            <person name="Gao G."/>
            <person name="Han D."/>
            <person name="Liu L."/>
            <person name="Huang S."/>
            <person name="He X."/>
            <person name="Lin S."/>
            <person name="Kang Q."/>
            <person name="Ou H."/>
            <person name="Zhou H."/>
            <person name="Pang X."/>
            <person name="Deng Z."/>
            <person name="Tao M."/>
        </authorList>
    </citation>
    <scope>NUCLEOTIDE SEQUENCE</scope>
    <source>
        <strain evidence="11">Snt24</strain>
    </source>
</reference>
<keyword evidence="7" id="KW-0046">Antibiotic resistance</keyword>
<feature type="transmembrane region" description="Helical" evidence="9">
    <location>
        <begin position="22"/>
        <end position="46"/>
    </location>
</feature>
<evidence type="ECO:0000256" key="6">
    <source>
        <dbReference type="ARBA" id="ARBA00023136"/>
    </source>
</evidence>
<feature type="transmembrane region" description="Helical" evidence="9">
    <location>
        <begin position="278"/>
        <end position="303"/>
    </location>
</feature>
<dbReference type="PRINTS" id="PR01036">
    <property type="entry name" value="TCRTETB"/>
</dbReference>
<name>A0A0U3UIW9_9ACTN</name>
<feature type="region of interest" description="Disordered" evidence="8">
    <location>
        <begin position="510"/>
        <end position="552"/>
    </location>
</feature>
<feature type="transmembrane region" description="Helical" evidence="9">
    <location>
        <begin position="90"/>
        <end position="109"/>
    </location>
</feature>
<dbReference type="PROSITE" id="PS50850">
    <property type="entry name" value="MFS"/>
    <property type="match status" value="1"/>
</dbReference>
<feature type="transmembrane region" description="Helical" evidence="9">
    <location>
        <begin position="115"/>
        <end position="136"/>
    </location>
</feature>
<feature type="transmembrane region" description="Helical" evidence="9">
    <location>
        <begin position="210"/>
        <end position="229"/>
    </location>
</feature>
<dbReference type="Gene3D" id="1.20.1250.20">
    <property type="entry name" value="MFS general substrate transporter like domains"/>
    <property type="match status" value="1"/>
</dbReference>
<evidence type="ECO:0000313" key="11">
    <source>
        <dbReference type="EMBL" id="ALV82461.1"/>
    </source>
</evidence>
<dbReference type="GO" id="GO:0022857">
    <property type="term" value="F:transmembrane transporter activity"/>
    <property type="evidence" value="ECO:0007669"/>
    <property type="project" value="InterPro"/>
</dbReference>
<feature type="transmembrane region" description="Helical" evidence="9">
    <location>
        <begin position="58"/>
        <end position="78"/>
    </location>
</feature>
<evidence type="ECO:0000256" key="3">
    <source>
        <dbReference type="ARBA" id="ARBA00022475"/>
    </source>
</evidence>
<keyword evidence="3" id="KW-1003">Cell membrane</keyword>
<evidence type="ECO:0000259" key="10">
    <source>
        <dbReference type="PROSITE" id="PS50850"/>
    </source>
</evidence>
<dbReference type="InterPro" id="IPR011701">
    <property type="entry name" value="MFS"/>
</dbReference>
<feature type="transmembrane region" description="Helical" evidence="9">
    <location>
        <begin position="315"/>
        <end position="332"/>
    </location>
</feature>
<feature type="transmembrane region" description="Helical" evidence="9">
    <location>
        <begin position="344"/>
        <end position="362"/>
    </location>
</feature>
<feature type="transmembrane region" description="Helical" evidence="9">
    <location>
        <begin position="484"/>
        <end position="506"/>
    </location>
</feature>
<evidence type="ECO:0000256" key="8">
    <source>
        <dbReference type="SAM" id="MobiDB-lite"/>
    </source>
</evidence>
<feature type="transmembrane region" description="Helical" evidence="9">
    <location>
        <begin position="148"/>
        <end position="168"/>
    </location>
</feature>
<protein>
    <submittedName>
        <fullName evidence="11">Putative MFS transporter</fullName>
    </submittedName>
</protein>
<dbReference type="GO" id="GO:0046677">
    <property type="term" value="P:response to antibiotic"/>
    <property type="evidence" value="ECO:0007669"/>
    <property type="project" value="UniProtKB-KW"/>
</dbReference>
<dbReference type="Pfam" id="PF07690">
    <property type="entry name" value="MFS_1"/>
    <property type="match status" value="1"/>
</dbReference>
<keyword evidence="4 9" id="KW-0812">Transmembrane</keyword>
<dbReference type="EMBL" id="KT362050">
    <property type="protein sequence ID" value="ALV82461.1"/>
    <property type="molecule type" value="Genomic_DNA"/>
</dbReference>
<feature type="transmembrane region" description="Helical" evidence="9">
    <location>
        <begin position="368"/>
        <end position="390"/>
    </location>
</feature>
<dbReference type="InterPro" id="IPR036259">
    <property type="entry name" value="MFS_trans_sf"/>
</dbReference>
<dbReference type="AlphaFoldDB" id="A0A0U3UIW9"/>
<dbReference type="CDD" id="cd17321">
    <property type="entry name" value="MFS_MMR_MDR_like"/>
    <property type="match status" value="1"/>
</dbReference>
<evidence type="ECO:0000256" key="9">
    <source>
        <dbReference type="SAM" id="Phobius"/>
    </source>
</evidence>
<evidence type="ECO:0000256" key="1">
    <source>
        <dbReference type="ARBA" id="ARBA00004651"/>
    </source>
</evidence>
<feature type="compositionally biased region" description="Low complexity" evidence="8">
    <location>
        <begin position="513"/>
        <end position="532"/>
    </location>
</feature>
<evidence type="ECO:0000256" key="5">
    <source>
        <dbReference type="ARBA" id="ARBA00022989"/>
    </source>
</evidence>
<evidence type="ECO:0000256" key="4">
    <source>
        <dbReference type="ARBA" id="ARBA00022692"/>
    </source>
</evidence>
<proteinExistence type="predicted"/>
<dbReference type="PANTHER" id="PTHR42718">
    <property type="entry name" value="MAJOR FACILITATOR SUPERFAMILY MULTIDRUG TRANSPORTER MFSC"/>
    <property type="match status" value="1"/>
</dbReference>
<comment type="subcellular location">
    <subcellularLocation>
        <location evidence="1">Cell membrane</location>
        <topology evidence="1">Multi-pass membrane protein</topology>
    </subcellularLocation>
</comment>
<keyword evidence="5 9" id="KW-1133">Transmembrane helix</keyword>